<evidence type="ECO:0000313" key="2">
    <source>
        <dbReference type="EMBL" id="AEE13325.1"/>
    </source>
</evidence>
<gene>
    <name evidence="2" type="ordered locus">Poras_1391</name>
</gene>
<dbReference type="OrthoDB" id="1074360at2"/>
<dbReference type="eggNOG" id="COG0662">
    <property type="taxonomic scope" value="Bacteria"/>
</dbReference>
<dbReference type="Gene3D" id="2.60.120.10">
    <property type="entry name" value="Jelly Rolls"/>
    <property type="match status" value="1"/>
</dbReference>
<accession>F4KMM6</accession>
<dbReference type="Proteomes" id="UP000006545">
    <property type="component" value="Chromosome"/>
</dbReference>
<evidence type="ECO:0000313" key="3">
    <source>
        <dbReference type="Proteomes" id="UP000006545"/>
    </source>
</evidence>
<dbReference type="Pfam" id="PF07883">
    <property type="entry name" value="Cupin_2"/>
    <property type="match status" value="1"/>
</dbReference>
<dbReference type="InterPro" id="IPR013096">
    <property type="entry name" value="Cupin_2"/>
</dbReference>
<dbReference type="EMBL" id="CP002689">
    <property type="protein sequence ID" value="AEE13325.1"/>
    <property type="molecule type" value="Genomic_DNA"/>
</dbReference>
<evidence type="ECO:0000259" key="1">
    <source>
        <dbReference type="Pfam" id="PF07883"/>
    </source>
</evidence>
<dbReference type="HOGENOM" id="CLU_158587_0_0_10"/>
<reference evidence="3" key="1">
    <citation type="submission" date="2011-04" db="EMBL/GenBank/DDBJ databases">
        <title>The complete genome of Porphyromonas asaccharolytica DSM 20707.</title>
        <authorList>
            <person name="Lucas S."/>
            <person name="Han J."/>
            <person name="Lapidus A."/>
            <person name="Bruce D."/>
            <person name="Goodwin L."/>
            <person name="Pitluck S."/>
            <person name="Peters L."/>
            <person name="Kyrpides N."/>
            <person name="Mavromatis K."/>
            <person name="Ivanova N."/>
            <person name="Ovchinnikova G."/>
            <person name="Pagani I."/>
            <person name="Lu M."/>
            <person name="Detter J.C."/>
            <person name="Tapia R."/>
            <person name="Han C."/>
            <person name="Land M."/>
            <person name="Hauser L."/>
            <person name="Markowitz V."/>
            <person name="Cheng J.-F."/>
            <person name="Hugenholtz P."/>
            <person name="Woyke T."/>
            <person name="Wu D."/>
            <person name="Gronow S."/>
            <person name="Wellnitz S."/>
            <person name="Brambilla E."/>
            <person name="Klenk H.-P."/>
            <person name="Eisen J.A."/>
        </authorList>
    </citation>
    <scope>NUCLEOTIDE SEQUENCE [LARGE SCALE GENOMIC DNA]</scope>
    <source>
        <strain evidence="3">ATCC 25260 / DSM 20707 / VPI 4198</strain>
    </source>
</reference>
<dbReference type="KEGG" id="pah:Poras_1391"/>
<proteinExistence type="predicted"/>
<dbReference type="RefSeq" id="WP_013760703.1">
    <property type="nucleotide sequence ID" value="NC_015501.1"/>
</dbReference>
<keyword evidence="3" id="KW-1185">Reference proteome</keyword>
<dbReference type="InterPro" id="IPR014710">
    <property type="entry name" value="RmlC-like_jellyroll"/>
</dbReference>
<feature type="domain" description="Cupin type-2" evidence="1">
    <location>
        <begin position="29"/>
        <end position="80"/>
    </location>
</feature>
<dbReference type="InterPro" id="IPR011051">
    <property type="entry name" value="RmlC_Cupin_sf"/>
</dbReference>
<dbReference type="SUPFAM" id="SSF51182">
    <property type="entry name" value="RmlC-like cupins"/>
    <property type="match status" value="1"/>
</dbReference>
<organism evidence="2 3">
    <name type="scientific">Porphyromonas asaccharolytica (strain ATCC 25260 / DSM 20707 / BCRC 10618 / CCUG 7834 / JCM 6326 / LMG 13178 / VPI 4198 / B440)</name>
    <name type="common">Bacteroides asaccharolyticus</name>
    <dbReference type="NCBI Taxonomy" id="879243"/>
    <lineage>
        <taxon>Bacteria</taxon>
        <taxon>Pseudomonadati</taxon>
        <taxon>Bacteroidota</taxon>
        <taxon>Bacteroidia</taxon>
        <taxon>Bacteroidales</taxon>
        <taxon>Porphyromonadaceae</taxon>
        <taxon>Porphyromonas</taxon>
    </lineage>
</organism>
<dbReference type="AlphaFoldDB" id="F4KMM6"/>
<protein>
    <submittedName>
        <fullName evidence="2">Cupin 2 conserved barrel domain protein</fullName>
    </submittedName>
</protein>
<sequence length="100" mass="11255">MKQIINSIGKKINTLGKVIDNKELMLVHLQLKSGEQVPSHDHKGQEVYFTIVKGTVEVTLDDTEVHRISTGTVLHFPSEAHVGVNAIEESDFFVYLINRQ</sequence>
<dbReference type="STRING" id="879243.Poras_1391"/>
<name>F4KMM6_PORAD</name>